<evidence type="ECO:0000313" key="6">
    <source>
        <dbReference type="EMBL" id="NVN40972.1"/>
    </source>
</evidence>
<dbReference type="PANTHER" id="PTHR42988">
    <property type="entry name" value="PHOSPHOHYDROLASE"/>
    <property type="match status" value="1"/>
</dbReference>
<proteinExistence type="inferred from homology"/>
<sequence length="304" mass="33012">MTEFPSFRIAHLSDVHLPPPAHIPASRLFNKRALSVVSWRRNRRFHHRPETLTRIVTDIAAQKPDLIAVSGDLTNFGLPDEYRAAADWLSALPAPACAIMGNHDMMTSLPWDDGPALWARWMADGADSFPTVTRHGAVAVIGVNSGVPSPPTFATGRVGAPQARALRDRLRALGKDGVARIVMIHHPPVRGLVAGRKALTDMALFQRAVAEGGAELVLHGHSHKTTRGFIPGTTIPVQGIASASYDPGRRAFDPVRAAGWNRIDVRHSTLGWSVTIETRAFDGRGTIGPADAYRIERPGLIETR</sequence>
<keyword evidence="1" id="KW-0479">Metal-binding</keyword>
<dbReference type="RefSeq" id="WP_176613896.1">
    <property type="nucleotide sequence ID" value="NZ_JABXXR010000079.1"/>
</dbReference>
<dbReference type="SUPFAM" id="SSF56300">
    <property type="entry name" value="Metallo-dependent phosphatases"/>
    <property type="match status" value="1"/>
</dbReference>
<dbReference type="InterPro" id="IPR050884">
    <property type="entry name" value="CNP_phosphodiesterase-III"/>
</dbReference>
<dbReference type="InterPro" id="IPR029052">
    <property type="entry name" value="Metallo-depent_PP-like"/>
</dbReference>
<dbReference type="InterPro" id="IPR004843">
    <property type="entry name" value="Calcineurin-like_PHP"/>
</dbReference>
<evidence type="ECO:0000313" key="7">
    <source>
        <dbReference type="Proteomes" id="UP000585665"/>
    </source>
</evidence>
<keyword evidence="2" id="KW-0378">Hydrolase</keyword>
<name>A0A850PGF6_9PROT</name>
<evidence type="ECO:0000256" key="4">
    <source>
        <dbReference type="ARBA" id="ARBA00025742"/>
    </source>
</evidence>
<dbReference type="GO" id="GO:0046872">
    <property type="term" value="F:metal ion binding"/>
    <property type="evidence" value="ECO:0007669"/>
    <property type="project" value="UniProtKB-KW"/>
</dbReference>
<dbReference type="EMBL" id="JABXXR010000079">
    <property type="protein sequence ID" value="NVN40972.1"/>
    <property type="molecule type" value="Genomic_DNA"/>
</dbReference>
<dbReference type="AlphaFoldDB" id="A0A850PGF6"/>
<gene>
    <name evidence="6" type="ORF">HUK82_10440</name>
</gene>
<evidence type="ECO:0000256" key="1">
    <source>
        <dbReference type="ARBA" id="ARBA00022723"/>
    </source>
</evidence>
<dbReference type="Proteomes" id="UP000585665">
    <property type="component" value="Unassembled WGS sequence"/>
</dbReference>
<keyword evidence="7" id="KW-1185">Reference proteome</keyword>
<accession>A0A850PGF6</accession>
<dbReference type="GO" id="GO:0016787">
    <property type="term" value="F:hydrolase activity"/>
    <property type="evidence" value="ECO:0007669"/>
    <property type="project" value="UniProtKB-KW"/>
</dbReference>
<feature type="domain" description="Calcineurin-like phosphoesterase" evidence="5">
    <location>
        <begin position="7"/>
        <end position="224"/>
    </location>
</feature>
<comment type="similarity">
    <text evidence="4">Belongs to the cyclic nucleotide phosphodiesterase class-III family.</text>
</comment>
<dbReference type="PANTHER" id="PTHR42988:SF2">
    <property type="entry name" value="CYCLIC NUCLEOTIDE PHOSPHODIESTERASE CBUA0032-RELATED"/>
    <property type="match status" value="1"/>
</dbReference>
<reference evidence="6 7" key="1">
    <citation type="submission" date="2020-06" db="EMBL/GenBank/DDBJ databases">
        <title>Description of novel acetic acid bacteria.</title>
        <authorList>
            <person name="Sombolestani A."/>
        </authorList>
    </citation>
    <scope>NUCLEOTIDE SEQUENCE [LARGE SCALE GENOMIC DNA]</scope>
    <source>
        <strain evidence="6 7">LMG 27010</strain>
    </source>
</reference>
<evidence type="ECO:0000259" key="5">
    <source>
        <dbReference type="Pfam" id="PF00149"/>
    </source>
</evidence>
<evidence type="ECO:0000256" key="3">
    <source>
        <dbReference type="ARBA" id="ARBA00023004"/>
    </source>
</evidence>
<organism evidence="6 7">
    <name type="scientific">Ameyamaea chiangmaiensis</name>
    <dbReference type="NCBI Taxonomy" id="442969"/>
    <lineage>
        <taxon>Bacteria</taxon>
        <taxon>Pseudomonadati</taxon>
        <taxon>Pseudomonadota</taxon>
        <taxon>Alphaproteobacteria</taxon>
        <taxon>Acetobacterales</taxon>
        <taxon>Acetobacteraceae</taxon>
        <taxon>Ameyamaea</taxon>
    </lineage>
</organism>
<dbReference type="Pfam" id="PF00149">
    <property type="entry name" value="Metallophos"/>
    <property type="match status" value="1"/>
</dbReference>
<keyword evidence="3" id="KW-0408">Iron</keyword>
<protein>
    <submittedName>
        <fullName evidence="6">Metallophosphoesterase</fullName>
    </submittedName>
</protein>
<dbReference type="Gene3D" id="3.60.21.10">
    <property type="match status" value="1"/>
</dbReference>
<evidence type="ECO:0000256" key="2">
    <source>
        <dbReference type="ARBA" id="ARBA00022801"/>
    </source>
</evidence>
<comment type="caution">
    <text evidence="6">The sequence shown here is derived from an EMBL/GenBank/DDBJ whole genome shotgun (WGS) entry which is preliminary data.</text>
</comment>